<dbReference type="AlphaFoldDB" id="A0A9D1TG16"/>
<dbReference type="PANTHER" id="PTHR12128">
    <property type="entry name" value="DIHYDRODIPICOLINATE SYNTHASE"/>
    <property type="match status" value="1"/>
</dbReference>
<dbReference type="Proteomes" id="UP000886814">
    <property type="component" value="Unassembled WGS sequence"/>
</dbReference>
<dbReference type="SUPFAM" id="SSF51569">
    <property type="entry name" value="Aldolase"/>
    <property type="match status" value="1"/>
</dbReference>
<evidence type="ECO:0000256" key="2">
    <source>
        <dbReference type="ARBA" id="ARBA00023270"/>
    </source>
</evidence>
<evidence type="ECO:0000256" key="4">
    <source>
        <dbReference type="PIRSR" id="PIRSR001365-1"/>
    </source>
</evidence>
<reference evidence="6" key="1">
    <citation type="journal article" date="2021" name="PeerJ">
        <title>Extensive microbial diversity within the chicken gut microbiome revealed by metagenomics and culture.</title>
        <authorList>
            <person name="Gilroy R."/>
            <person name="Ravi A."/>
            <person name="Getino M."/>
            <person name="Pursley I."/>
            <person name="Horton D.L."/>
            <person name="Alikhan N.F."/>
            <person name="Baker D."/>
            <person name="Gharbi K."/>
            <person name="Hall N."/>
            <person name="Watson M."/>
            <person name="Adriaenssens E.M."/>
            <person name="Foster-Nyarko E."/>
            <person name="Jarju S."/>
            <person name="Secka A."/>
            <person name="Antonio M."/>
            <person name="Oren A."/>
            <person name="Chaudhuri R.R."/>
            <person name="La Ragione R."/>
            <person name="Hildebrand F."/>
            <person name="Pallen M.J."/>
        </authorList>
    </citation>
    <scope>NUCLEOTIDE SEQUENCE</scope>
    <source>
        <strain evidence="6">CHK195-9823</strain>
    </source>
</reference>
<dbReference type="Pfam" id="PF00701">
    <property type="entry name" value="DHDPS"/>
    <property type="match status" value="1"/>
</dbReference>
<keyword evidence="1 3" id="KW-0456">Lyase</keyword>
<feature type="binding site" evidence="5">
    <location>
        <position position="207"/>
    </location>
    <ligand>
        <name>pyruvate</name>
        <dbReference type="ChEBI" id="CHEBI:15361"/>
    </ligand>
</feature>
<evidence type="ECO:0000313" key="7">
    <source>
        <dbReference type="Proteomes" id="UP000886814"/>
    </source>
</evidence>
<dbReference type="InterPro" id="IPR020625">
    <property type="entry name" value="Schiff_base-form_aldolases_AS"/>
</dbReference>
<sequence length="297" mass="32936">MKAKWITPAVTALDKNGHVDVEANKRIYNYLIENGMDGILLFGSIGEFFAISMEEKKNLIREAIGHINHRVTVYVGTCHMEFEQCVELSNYALEEGADGVMVISPYYFSLPDTALLNFYDTLADRVGGPLLLYNFPDRTGHDLSPDLIYTLVSRHKNIVGIKDTVATMGHTRGIIQKVKKEYPDFMVYSGFDEFFGHNVLSGGDGCVAGLSNFAPDVASAYAAAARADDLKKMEQCQQQVDGLMAIYDVAPQFIPTIKKAMVLRGIEMEPVCAQPLLPATEAETEEIRRILKEGNLI</sequence>
<accession>A0A9D1TG16</accession>
<dbReference type="PANTHER" id="PTHR12128:SF28">
    <property type="entry name" value="2-DEHYDRO-3-DEOXY-D-GLUCONATE ALDOLASE YAGE-RELATED"/>
    <property type="match status" value="1"/>
</dbReference>
<dbReference type="PRINTS" id="PR00146">
    <property type="entry name" value="DHPICSNTHASE"/>
</dbReference>
<feature type="active site" description="Schiff-base intermediate with substrate" evidence="4">
    <location>
        <position position="162"/>
    </location>
</feature>
<evidence type="ECO:0000313" key="6">
    <source>
        <dbReference type="EMBL" id="HIV39748.1"/>
    </source>
</evidence>
<organism evidence="6 7">
    <name type="scientific">Candidatus Blautia stercorigallinarum</name>
    <dbReference type="NCBI Taxonomy" id="2838501"/>
    <lineage>
        <taxon>Bacteria</taxon>
        <taxon>Bacillati</taxon>
        <taxon>Bacillota</taxon>
        <taxon>Clostridia</taxon>
        <taxon>Lachnospirales</taxon>
        <taxon>Lachnospiraceae</taxon>
        <taxon>Blautia</taxon>
    </lineage>
</organism>
<dbReference type="GO" id="GO:0016829">
    <property type="term" value="F:lyase activity"/>
    <property type="evidence" value="ECO:0007669"/>
    <property type="project" value="UniProtKB-KW"/>
</dbReference>
<dbReference type="PIRSF" id="PIRSF001365">
    <property type="entry name" value="DHDPS"/>
    <property type="match status" value="1"/>
</dbReference>
<evidence type="ECO:0000256" key="3">
    <source>
        <dbReference type="PIRNR" id="PIRNR001365"/>
    </source>
</evidence>
<dbReference type="InterPro" id="IPR013785">
    <property type="entry name" value="Aldolase_TIM"/>
</dbReference>
<comment type="caution">
    <text evidence="6">The sequence shown here is derived from an EMBL/GenBank/DDBJ whole genome shotgun (WGS) entry which is preliminary data.</text>
</comment>
<feature type="active site" description="Proton donor/acceptor" evidence="4">
    <location>
        <position position="133"/>
    </location>
</feature>
<evidence type="ECO:0000256" key="1">
    <source>
        <dbReference type="ARBA" id="ARBA00023239"/>
    </source>
</evidence>
<dbReference type="GO" id="GO:0005829">
    <property type="term" value="C:cytosol"/>
    <property type="evidence" value="ECO:0007669"/>
    <property type="project" value="TreeGrafter"/>
</dbReference>
<comment type="similarity">
    <text evidence="3">Belongs to the DapA family.</text>
</comment>
<name>A0A9D1TG16_9FIRM</name>
<dbReference type="EMBL" id="DXIQ01000084">
    <property type="protein sequence ID" value="HIV39748.1"/>
    <property type="molecule type" value="Genomic_DNA"/>
</dbReference>
<reference evidence="6" key="2">
    <citation type="submission" date="2021-04" db="EMBL/GenBank/DDBJ databases">
        <authorList>
            <person name="Gilroy R."/>
        </authorList>
    </citation>
    <scope>NUCLEOTIDE SEQUENCE</scope>
    <source>
        <strain evidence="6">CHK195-9823</strain>
    </source>
</reference>
<dbReference type="InterPro" id="IPR002220">
    <property type="entry name" value="DapA-like"/>
</dbReference>
<protein>
    <submittedName>
        <fullName evidence="6">Dihydrodipicolinate synthase family protein</fullName>
    </submittedName>
</protein>
<dbReference type="PROSITE" id="PS00666">
    <property type="entry name" value="DHDPS_2"/>
    <property type="match status" value="1"/>
</dbReference>
<evidence type="ECO:0000256" key="5">
    <source>
        <dbReference type="PIRSR" id="PIRSR001365-2"/>
    </source>
</evidence>
<dbReference type="CDD" id="cd00408">
    <property type="entry name" value="DHDPS-like"/>
    <property type="match status" value="1"/>
</dbReference>
<dbReference type="Gene3D" id="3.20.20.70">
    <property type="entry name" value="Aldolase class I"/>
    <property type="match status" value="1"/>
</dbReference>
<gene>
    <name evidence="6" type="ORF">H9747_12275</name>
</gene>
<keyword evidence="2" id="KW-0704">Schiff base</keyword>
<proteinExistence type="inferred from homology"/>
<dbReference type="SMART" id="SM01130">
    <property type="entry name" value="DHDPS"/>
    <property type="match status" value="1"/>
</dbReference>